<proteinExistence type="predicted"/>
<dbReference type="Proteomes" id="UP001183420">
    <property type="component" value="Unassembled WGS sequence"/>
</dbReference>
<feature type="transmembrane region" description="Helical" evidence="1">
    <location>
        <begin position="6"/>
        <end position="25"/>
    </location>
</feature>
<feature type="transmembrane region" description="Helical" evidence="1">
    <location>
        <begin position="37"/>
        <end position="61"/>
    </location>
</feature>
<evidence type="ECO:0000313" key="5">
    <source>
        <dbReference type="Proteomes" id="UP001183420"/>
    </source>
</evidence>
<evidence type="ECO:0000256" key="1">
    <source>
        <dbReference type="SAM" id="Phobius"/>
    </source>
</evidence>
<keyword evidence="5" id="KW-1185">Reference proteome</keyword>
<organism evidence="4 5">
    <name type="scientific">Streptomyces millisiae</name>
    <dbReference type="NCBI Taxonomy" id="3075542"/>
    <lineage>
        <taxon>Bacteria</taxon>
        <taxon>Bacillati</taxon>
        <taxon>Actinomycetota</taxon>
        <taxon>Actinomycetes</taxon>
        <taxon>Kitasatosporales</taxon>
        <taxon>Streptomycetaceae</taxon>
        <taxon>Streptomyces</taxon>
    </lineage>
</organism>
<evidence type="ECO:0000259" key="2">
    <source>
        <dbReference type="Pfam" id="PF13828"/>
    </source>
</evidence>
<evidence type="ECO:0000259" key="3">
    <source>
        <dbReference type="Pfam" id="PF13845"/>
    </source>
</evidence>
<sequence length="333" mass="35422">MAVVALVCAIVFFPVGLILGIVALARVVESRERGRGLAVAAIVVAGLQIVGLASLFSYVALNDDRRSDRAGVEAARSGPSAEDPGRETSVFDLAVGDCFSAGAGLDSVTDVTVLSCAAPHESEMFAAFDVDQYGDFGLTYPGEEALFDVAEVGCAEALPGYVLDVWAIPLEVSWFYYYPEEVGWRYGDREVLCYLGDVNGGELTGGSLRGDEAALTPRALAYLEVTAAVEALITREPLEDASVDEQRAWAGQMADALAREADALEAGSWYGEASRLVDDLVAARRESLDHWRAAAEATAGADLDALVELGYSTLGVEIEVEIRRLLDLDLGGW</sequence>
<keyword evidence="1" id="KW-1133">Transmembrane helix</keyword>
<dbReference type="InterPro" id="IPR025241">
    <property type="entry name" value="DUF4190"/>
</dbReference>
<keyword evidence="1" id="KW-0472">Membrane</keyword>
<dbReference type="Pfam" id="PF13828">
    <property type="entry name" value="DUF4190"/>
    <property type="match status" value="1"/>
</dbReference>
<protein>
    <submittedName>
        <fullName evidence="4">DUF4190 domain-containing protein</fullName>
    </submittedName>
</protein>
<dbReference type="RefSeq" id="WP_311604307.1">
    <property type="nucleotide sequence ID" value="NZ_JAVREM010000092.1"/>
</dbReference>
<dbReference type="Pfam" id="PF13845">
    <property type="entry name" value="Septum_form"/>
    <property type="match status" value="1"/>
</dbReference>
<name>A0ABU2M079_9ACTN</name>
<comment type="caution">
    <text evidence="4">The sequence shown here is derived from an EMBL/GenBank/DDBJ whole genome shotgun (WGS) entry which is preliminary data.</text>
</comment>
<feature type="domain" description="Septum formation-related" evidence="3">
    <location>
        <begin position="96"/>
        <end position="196"/>
    </location>
</feature>
<dbReference type="InterPro" id="IPR026004">
    <property type="entry name" value="Septum_form"/>
</dbReference>
<reference evidence="5" key="1">
    <citation type="submission" date="2023-07" db="EMBL/GenBank/DDBJ databases">
        <title>30 novel species of actinomycetes from the DSMZ collection.</title>
        <authorList>
            <person name="Nouioui I."/>
        </authorList>
    </citation>
    <scope>NUCLEOTIDE SEQUENCE [LARGE SCALE GENOMIC DNA]</scope>
    <source>
        <strain evidence="5">DSM 44918</strain>
    </source>
</reference>
<evidence type="ECO:0000313" key="4">
    <source>
        <dbReference type="EMBL" id="MDT0323210.1"/>
    </source>
</evidence>
<keyword evidence="1" id="KW-0812">Transmembrane</keyword>
<dbReference type="EMBL" id="JAVREM010000092">
    <property type="protein sequence ID" value="MDT0323210.1"/>
    <property type="molecule type" value="Genomic_DNA"/>
</dbReference>
<feature type="domain" description="DUF4190" evidence="2">
    <location>
        <begin position="1"/>
        <end position="52"/>
    </location>
</feature>
<gene>
    <name evidence="4" type="ORF">RNC47_33380</name>
</gene>
<accession>A0ABU2M079</accession>